<dbReference type="EMBL" id="AGNK02001327">
    <property type="status" value="NOT_ANNOTATED_CDS"/>
    <property type="molecule type" value="Genomic_DNA"/>
</dbReference>
<dbReference type="AlphaFoldDB" id="K4A245"/>
<keyword evidence="3" id="KW-1185">Reference proteome</keyword>
<name>K4A245_SETIT</name>
<reference evidence="3" key="1">
    <citation type="journal article" date="2012" name="Nat. Biotechnol.">
        <title>Reference genome sequence of the model plant Setaria.</title>
        <authorList>
            <person name="Bennetzen J.L."/>
            <person name="Schmutz J."/>
            <person name="Wang H."/>
            <person name="Percifield R."/>
            <person name="Hawkins J."/>
            <person name="Pontaroli A.C."/>
            <person name="Estep M."/>
            <person name="Feng L."/>
            <person name="Vaughn J.N."/>
            <person name="Grimwood J."/>
            <person name="Jenkins J."/>
            <person name="Barry K."/>
            <person name="Lindquist E."/>
            <person name="Hellsten U."/>
            <person name="Deshpande S."/>
            <person name="Wang X."/>
            <person name="Wu X."/>
            <person name="Mitros T."/>
            <person name="Triplett J."/>
            <person name="Yang X."/>
            <person name="Ye C.Y."/>
            <person name="Mauro-Herrera M."/>
            <person name="Wang L."/>
            <person name="Li P."/>
            <person name="Sharma M."/>
            <person name="Sharma R."/>
            <person name="Ronald P.C."/>
            <person name="Panaud O."/>
            <person name="Kellogg E.A."/>
            <person name="Brutnell T.P."/>
            <person name="Doust A.N."/>
            <person name="Tuskan G.A."/>
            <person name="Rokhsar D."/>
            <person name="Devos K.M."/>
        </authorList>
    </citation>
    <scope>NUCLEOTIDE SEQUENCE [LARGE SCALE GENOMIC DNA]</scope>
    <source>
        <strain evidence="3">cv. Yugu1</strain>
    </source>
</reference>
<proteinExistence type="predicted"/>
<evidence type="ECO:0000256" key="1">
    <source>
        <dbReference type="SAM" id="MobiDB-lite"/>
    </source>
</evidence>
<reference evidence="2" key="2">
    <citation type="submission" date="2018-08" db="UniProtKB">
        <authorList>
            <consortium name="EnsemblPlants"/>
        </authorList>
    </citation>
    <scope>IDENTIFICATION</scope>
    <source>
        <strain evidence="2">Yugu1</strain>
    </source>
</reference>
<dbReference type="HOGENOM" id="CLU_2053745_0_0_1"/>
<dbReference type="EnsemblPlants" id="KQL26530">
    <property type="protein sequence ID" value="KQL26530"/>
    <property type="gene ID" value="SETIT_032942mg"/>
</dbReference>
<dbReference type="Proteomes" id="UP000004995">
    <property type="component" value="Unassembled WGS sequence"/>
</dbReference>
<sequence length="120" mass="13191">MTYPSTLKPPQKISPSSTTCTLDTTRTRTPRTKVIVKKFWKGQKLTDEIFTIKKSNHSLTRTTLLEGDITSAPKKPPTARKSSESIGESRNRLGVTSLDCSWGTHASRGRERVVCAAADG</sequence>
<evidence type="ECO:0000313" key="3">
    <source>
        <dbReference type="Proteomes" id="UP000004995"/>
    </source>
</evidence>
<evidence type="ECO:0000313" key="2">
    <source>
        <dbReference type="EnsemblPlants" id="KQL26530"/>
    </source>
</evidence>
<organism evidence="2 3">
    <name type="scientific">Setaria italica</name>
    <name type="common">Foxtail millet</name>
    <name type="synonym">Panicum italicum</name>
    <dbReference type="NCBI Taxonomy" id="4555"/>
    <lineage>
        <taxon>Eukaryota</taxon>
        <taxon>Viridiplantae</taxon>
        <taxon>Streptophyta</taxon>
        <taxon>Embryophyta</taxon>
        <taxon>Tracheophyta</taxon>
        <taxon>Spermatophyta</taxon>
        <taxon>Magnoliopsida</taxon>
        <taxon>Liliopsida</taxon>
        <taxon>Poales</taxon>
        <taxon>Poaceae</taxon>
        <taxon>PACMAD clade</taxon>
        <taxon>Panicoideae</taxon>
        <taxon>Panicodae</taxon>
        <taxon>Paniceae</taxon>
        <taxon>Cenchrinae</taxon>
        <taxon>Setaria</taxon>
    </lineage>
</organism>
<feature type="region of interest" description="Disordered" evidence="1">
    <location>
        <begin position="1"/>
        <end position="26"/>
    </location>
</feature>
<dbReference type="Gramene" id="KQL26530">
    <property type="protein sequence ID" value="KQL26530"/>
    <property type="gene ID" value="SETIT_032942mg"/>
</dbReference>
<dbReference type="InParanoid" id="K4A245"/>
<feature type="compositionally biased region" description="Basic and acidic residues" evidence="1">
    <location>
        <begin position="81"/>
        <end position="90"/>
    </location>
</feature>
<accession>K4A245</accession>
<feature type="region of interest" description="Disordered" evidence="1">
    <location>
        <begin position="68"/>
        <end position="90"/>
    </location>
</feature>
<protein>
    <submittedName>
        <fullName evidence="2">Uncharacterized protein</fullName>
    </submittedName>
</protein>